<feature type="region of interest" description="Disordered" evidence="1">
    <location>
        <begin position="36"/>
        <end position="125"/>
    </location>
</feature>
<dbReference type="HOGENOM" id="CLU_107120_0_0_14"/>
<feature type="compositionally biased region" description="Basic and acidic residues" evidence="1">
    <location>
        <begin position="36"/>
        <end position="50"/>
    </location>
</feature>
<dbReference type="KEGG" id="mhl:MHLP_02165"/>
<keyword evidence="3" id="KW-1185">Reference proteome</keyword>
<proteinExistence type="predicted"/>
<organism evidence="2 3">
    <name type="scientific">Mycoplasma haematolamae (strain Purdue)</name>
    <dbReference type="NCBI Taxonomy" id="1212765"/>
    <lineage>
        <taxon>Bacteria</taxon>
        <taxon>Bacillati</taxon>
        <taxon>Mycoplasmatota</taxon>
        <taxon>Mollicutes</taxon>
        <taxon>Mycoplasmataceae</taxon>
        <taxon>Mycoplasma</taxon>
    </lineage>
</organism>
<feature type="compositionally biased region" description="Acidic residues" evidence="1">
    <location>
        <begin position="110"/>
        <end position="125"/>
    </location>
</feature>
<accession>I7BJI0</accession>
<feature type="compositionally biased region" description="Polar residues" evidence="1">
    <location>
        <begin position="51"/>
        <end position="70"/>
    </location>
</feature>
<reference evidence="3" key="2">
    <citation type="submission" date="2012-07" db="EMBL/GenBank/DDBJ databases">
        <title>Complete genome sequence of 'Candidatus Mycoplasma haemolamae'.</title>
        <authorList>
            <person name="Guimaraes A.M.S."/>
            <person name="Toth B."/>
            <person name="Santos A.P."/>
            <person name="Nascimento N.C."/>
            <person name="Sojka J.E."/>
            <person name="Messick J.B."/>
        </authorList>
    </citation>
    <scope>NUCLEOTIDE SEQUENCE [LARGE SCALE GENOMIC DNA]</scope>
    <source>
        <strain evidence="3">Purdue</strain>
    </source>
</reference>
<name>I7BJI0_MYCHA</name>
<gene>
    <name evidence="2" type="ordered locus">MHLP_02165</name>
</gene>
<dbReference type="PATRIC" id="fig|1212765.3.peg.486"/>
<dbReference type="EMBL" id="CP003731">
    <property type="protein sequence ID" value="AFO52013.1"/>
    <property type="molecule type" value="Genomic_DNA"/>
</dbReference>
<evidence type="ECO:0000313" key="3">
    <source>
        <dbReference type="Proteomes" id="UP000006502"/>
    </source>
</evidence>
<feature type="compositionally biased region" description="Polar residues" evidence="1">
    <location>
        <begin position="84"/>
        <end position="94"/>
    </location>
</feature>
<evidence type="ECO:0000313" key="2">
    <source>
        <dbReference type="EMBL" id="AFO52013.1"/>
    </source>
</evidence>
<dbReference type="STRING" id="1212765.MHLP_02165"/>
<dbReference type="Proteomes" id="UP000006502">
    <property type="component" value="Chromosome"/>
</dbReference>
<dbReference type="AlphaFoldDB" id="I7BJI0"/>
<evidence type="ECO:0000256" key="1">
    <source>
        <dbReference type="SAM" id="MobiDB-lite"/>
    </source>
</evidence>
<protein>
    <submittedName>
        <fullName evidence="2">Uncharacterized protein</fullName>
    </submittedName>
</protein>
<reference evidence="2 3" key="1">
    <citation type="journal article" date="2012" name="J. Bacteriol.">
        <title>Genome Sequence of "Candidatus Mycoplasma haemolamae" Strain Purdue, a Red Blood Cell Pathogen of Alpacas (Vicugna pacos) and Llamas (Lama glama).</title>
        <authorList>
            <person name="Guimaraes A.M."/>
            <person name="Toth B."/>
            <person name="Santos A.P."/>
            <person name="do Nascimento N.C."/>
            <person name="Kritchevsky J.E."/>
            <person name="Messick J.B."/>
        </authorList>
    </citation>
    <scope>NUCLEOTIDE SEQUENCE [LARGE SCALE GENOMIC DNA]</scope>
    <source>
        <strain evidence="2 3">Purdue</strain>
    </source>
</reference>
<sequence>MALFSAKAIVAAIIGSGGAVGGGFGLHEIVRISERAAQEDSQFKAKDQDNSRSGSSGAGTSEKIQNSPAANNPLVIISEEKAASGTSTWESESSPKGGWIVTKEDRPQDLEIEDGEENDEDSEEVEEQEISGKLVLLKGSEGTLDNVYQLKTYYEENKPIFDGTTLGEFPLSGLRSRIDKYVESFNQDIWFQADKLDTFTEGLEERETPFKRVFKSEVYDRLIRKLQELKVPS</sequence>